<dbReference type="NCBIfam" id="TIGR01549">
    <property type="entry name" value="HAD-SF-IA-v1"/>
    <property type="match status" value="1"/>
</dbReference>
<dbReference type="OrthoDB" id="9809962at2"/>
<name>A0A1S2LHU7_9BACI</name>
<dbReference type="GO" id="GO:0008967">
    <property type="term" value="F:phosphoglycolate phosphatase activity"/>
    <property type="evidence" value="ECO:0007669"/>
    <property type="project" value="TreeGrafter"/>
</dbReference>
<protein>
    <submittedName>
        <fullName evidence="3">Haloacid dehalogenase</fullName>
    </submittedName>
</protein>
<organism evidence="3 4">
    <name type="scientific">Anaerobacillus alkalilacustris</name>
    <dbReference type="NCBI Taxonomy" id="393763"/>
    <lineage>
        <taxon>Bacteria</taxon>
        <taxon>Bacillati</taxon>
        <taxon>Bacillota</taxon>
        <taxon>Bacilli</taxon>
        <taxon>Bacillales</taxon>
        <taxon>Bacillaceae</taxon>
        <taxon>Anaerobacillus</taxon>
    </lineage>
</organism>
<keyword evidence="4" id="KW-1185">Reference proteome</keyword>
<dbReference type="InterPro" id="IPR006439">
    <property type="entry name" value="HAD-SF_hydro_IA"/>
</dbReference>
<evidence type="ECO:0000256" key="2">
    <source>
        <dbReference type="ARBA" id="ARBA00022842"/>
    </source>
</evidence>
<dbReference type="PRINTS" id="PR00413">
    <property type="entry name" value="HADHALOGNASE"/>
</dbReference>
<accession>A0A1S2LHU7</accession>
<dbReference type="InterPro" id="IPR050155">
    <property type="entry name" value="HAD-like_hydrolase_sf"/>
</dbReference>
<dbReference type="InterPro" id="IPR036412">
    <property type="entry name" value="HAD-like_sf"/>
</dbReference>
<comment type="caution">
    <text evidence="3">The sequence shown here is derived from an EMBL/GenBank/DDBJ whole genome shotgun (WGS) entry which is preliminary data.</text>
</comment>
<sequence>MSKVILFDLDGTLLPMDTDLFVKNYIQKLASRVSHILDPHEFTKALLAGTDAMIRNLEEEKTNEQVFTKSFLSLVNLNKEEIWPTLDKFYEETFPTLDYLTEPTPVAKKVVEEAINQGYRIVIATNPLFPKAAIYERLRWAGINELTFDIVTVYEESVYTKPHVEYYRNICHRLEVKPEDCIMVGNDKQEDMSASQIGMKTFLVHGFVIDRGEPNYPINDEGTLEQLYEKLKGKLGIFAKEID</sequence>
<dbReference type="PANTHER" id="PTHR43434:SF1">
    <property type="entry name" value="PHOSPHOGLYCOLATE PHOSPHATASE"/>
    <property type="match status" value="1"/>
</dbReference>
<dbReference type="GO" id="GO:0006281">
    <property type="term" value="P:DNA repair"/>
    <property type="evidence" value="ECO:0007669"/>
    <property type="project" value="TreeGrafter"/>
</dbReference>
<evidence type="ECO:0000313" key="3">
    <source>
        <dbReference type="EMBL" id="OIJ11065.1"/>
    </source>
</evidence>
<dbReference type="EMBL" id="MLQR01000045">
    <property type="protein sequence ID" value="OIJ11065.1"/>
    <property type="molecule type" value="Genomic_DNA"/>
</dbReference>
<dbReference type="SFLD" id="SFLDS00003">
    <property type="entry name" value="Haloacid_Dehalogenase"/>
    <property type="match status" value="1"/>
</dbReference>
<gene>
    <name evidence="3" type="ORF">BKP37_16785</name>
</gene>
<dbReference type="PANTHER" id="PTHR43434">
    <property type="entry name" value="PHOSPHOGLYCOLATE PHOSPHATASE"/>
    <property type="match status" value="1"/>
</dbReference>
<dbReference type="AlphaFoldDB" id="A0A1S2LHU7"/>
<dbReference type="Gene3D" id="1.10.150.520">
    <property type="match status" value="1"/>
</dbReference>
<dbReference type="Gene3D" id="3.40.50.1000">
    <property type="entry name" value="HAD superfamily/HAD-like"/>
    <property type="match status" value="1"/>
</dbReference>
<keyword evidence="1" id="KW-0378">Hydrolase</keyword>
<dbReference type="Proteomes" id="UP000179524">
    <property type="component" value="Unassembled WGS sequence"/>
</dbReference>
<proteinExistence type="predicted"/>
<dbReference type="InterPro" id="IPR023214">
    <property type="entry name" value="HAD_sf"/>
</dbReference>
<dbReference type="Pfam" id="PF00702">
    <property type="entry name" value="Hydrolase"/>
    <property type="match status" value="1"/>
</dbReference>
<keyword evidence="2" id="KW-0460">Magnesium</keyword>
<dbReference type="RefSeq" id="WP_071310778.1">
    <property type="nucleotide sequence ID" value="NZ_MLQR01000045.1"/>
</dbReference>
<dbReference type="SFLD" id="SFLDG01129">
    <property type="entry name" value="C1.5:_HAD__Beta-PGM__Phosphata"/>
    <property type="match status" value="1"/>
</dbReference>
<dbReference type="SUPFAM" id="SSF56784">
    <property type="entry name" value="HAD-like"/>
    <property type="match status" value="1"/>
</dbReference>
<evidence type="ECO:0000256" key="1">
    <source>
        <dbReference type="ARBA" id="ARBA00022801"/>
    </source>
</evidence>
<dbReference type="GO" id="GO:0005829">
    <property type="term" value="C:cytosol"/>
    <property type="evidence" value="ECO:0007669"/>
    <property type="project" value="TreeGrafter"/>
</dbReference>
<evidence type="ECO:0000313" key="4">
    <source>
        <dbReference type="Proteomes" id="UP000179524"/>
    </source>
</evidence>
<reference evidence="3 4" key="1">
    <citation type="submission" date="2016-10" db="EMBL/GenBank/DDBJ databases">
        <title>Draft genome sequences of four alkaliphilic bacteria belonging to the Anaerobacillus genus.</title>
        <authorList>
            <person name="Bassil N.M."/>
            <person name="Lloyd J.R."/>
        </authorList>
    </citation>
    <scope>NUCLEOTIDE SEQUENCE [LARGE SCALE GENOMIC DNA]</scope>
    <source>
        <strain evidence="3 4">DSM 18345</strain>
    </source>
</reference>